<feature type="compositionally biased region" description="Low complexity" evidence="1">
    <location>
        <begin position="572"/>
        <end position="592"/>
    </location>
</feature>
<feature type="region of interest" description="Disordered" evidence="1">
    <location>
        <begin position="1"/>
        <end position="27"/>
    </location>
</feature>
<feature type="compositionally biased region" description="Basic residues" evidence="1">
    <location>
        <begin position="390"/>
        <end position="410"/>
    </location>
</feature>
<feature type="compositionally biased region" description="Acidic residues" evidence="1">
    <location>
        <begin position="349"/>
        <end position="373"/>
    </location>
</feature>
<dbReference type="InParanoid" id="F2U4S6"/>
<feature type="region of interest" description="Disordered" evidence="1">
    <location>
        <begin position="71"/>
        <end position="151"/>
    </location>
</feature>
<proteinExistence type="predicted"/>
<protein>
    <submittedName>
        <fullName evidence="2">Uncharacterized protein</fullName>
    </submittedName>
</protein>
<feature type="region of interest" description="Disordered" evidence="1">
    <location>
        <begin position="568"/>
        <end position="647"/>
    </location>
</feature>
<feature type="compositionally biased region" description="Basic and acidic residues" evidence="1">
    <location>
        <begin position="379"/>
        <end position="389"/>
    </location>
</feature>
<feature type="compositionally biased region" description="Basic and acidic residues" evidence="1">
    <location>
        <begin position="100"/>
        <end position="122"/>
    </location>
</feature>
<name>F2U4S6_SALR5</name>
<dbReference type="EMBL" id="GL832961">
    <property type="protein sequence ID" value="EGD82642.1"/>
    <property type="molecule type" value="Genomic_DNA"/>
</dbReference>
<dbReference type="KEGG" id="sre:PTSG_03300"/>
<evidence type="ECO:0000256" key="1">
    <source>
        <dbReference type="SAM" id="MobiDB-lite"/>
    </source>
</evidence>
<evidence type="ECO:0000313" key="3">
    <source>
        <dbReference type="Proteomes" id="UP000007799"/>
    </source>
</evidence>
<gene>
    <name evidence="2" type="ORF">PTSG_03300</name>
</gene>
<dbReference type="Proteomes" id="UP000007799">
    <property type="component" value="Unassembled WGS sequence"/>
</dbReference>
<feature type="compositionally biased region" description="Basic and acidic residues" evidence="1">
    <location>
        <begin position="1"/>
        <end position="12"/>
    </location>
</feature>
<keyword evidence="3" id="KW-1185">Reference proteome</keyword>
<reference evidence="2" key="1">
    <citation type="submission" date="2009-08" db="EMBL/GenBank/DDBJ databases">
        <title>Annotation of Salpingoeca rosetta.</title>
        <authorList>
            <consortium name="The Broad Institute Genome Sequencing Platform"/>
            <person name="Russ C."/>
            <person name="Cuomo C."/>
            <person name="Burger G."/>
            <person name="Gray M.W."/>
            <person name="Holland P.W.H."/>
            <person name="King N."/>
            <person name="Lang F.B.F."/>
            <person name="Roger A.J."/>
            <person name="Ruiz-Trillo I."/>
            <person name="Young S.K."/>
            <person name="Zeng Q."/>
            <person name="Gargeya S."/>
            <person name="Alvarado L."/>
            <person name="Berlin A."/>
            <person name="Chapman S.B."/>
            <person name="Chen Z."/>
            <person name="Freedman E."/>
            <person name="Gellesch M."/>
            <person name="Goldberg J."/>
            <person name="Griggs A."/>
            <person name="Gujja S."/>
            <person name="Heilman E."/>
            <person name="Heiman D."/>
            <person name="Howarth C."/>
            <person name="Mehta T."/>
            <person name="Neiman D."/>
            <person name="Pearson M."/>
            <person name="Roberts A."/>
            <person name="Saif S."/>
            <person name="Shea T."/>
            <person name="Shenoy N."/>
            <person name="Sisk P."/>
            <person name="Stolte C."/>
            <person name="Sykes S."/>
            <person name="White J."/>
            <person name="Yandava C."/>
            <person name="Haas B."/>
            <person name="Nusbaum C."/>
            <person name="Birren B."/>
        </authorList>
    </citation>
    <scope>NUCLEOTIDE SEQUENCE [LARGE SCALE GENOMIC DNA]</scope>
    <source>
        <strain evidence="2">ATCC 50818</strain>
    </source>
</reference>
<dbReference type="GeneID" id="16076464"/>
<feature type="compositionally biased region" description="Polar residues" evidence="1">
    <location>
        <begin position="611"/>
        <end position="624"/>
    </location>
</feature>
<organism evidence="3">
    <name type="scientific">Salpingoeca rosetta (strain ATCC 50818 / BSB-021)</name>
    <dbReference type="NCBI Taxonomy" id="946362"/>
    <lineage>
        <taxon>Eukaryota</taxon>
        <taxon>Choanoflagellata</taxon>
        <taxon>Craspedida</taxon>
        <taxon>Salpingoecidae</taxon>
        <taxon>Salpingoeca</taxon>
    </lineage>
</organism>
<dbReference type="RefSeq" id="XP_004995878.1">
    <property type="nucleotide sequence ID" value="XM_004995821.1"/>
</dbReference>
<feature type="region of interest" description="Disordered" evidence="1">
    <location>
        <begin position="349"/>
        <end position="411"/>
    </location>
</feature>
<feature type="compositionally biased region" description="Polar residues" evidence="1">
    <location>
        <begin position="679"/>
        <end position="688"/>
    </location>
</feature>
<feature type="region of interest" description="Disordered" evidence="1">
    <location>
        <begin position="740"/>
        <end position="783"/>
    </location>
</feature>
<feature type="compositionally biased region" description="Low complexity" evidence="1">
    <location>
        <begin position="625"/>
        <end position="638"/>
    </location>
</feature>
<dbReference type="AlphaFoldDB" id="F2U4S6"/>
<evidence type="ECO:0000313" key="2">
    <source>
        <dbReference type="EMBL" id="EGD82642.1"/>
    </source>
</evidence>
<accession>F2U4S6</accession>
<sequence length="797" mass="87298">MADLVKRKDRVGGARHKTTTVDGPQPQLLLHHHQSVSTDWELEVVPAGHTSTASSTTTATSHRAHARNANADDAGALPPQLHHPLGPTDTEQQRGHPQQSRHEVAWTEFHEPTQQEQPEGHDGAPPPRAGDAQPTNTNTTTKRTAASAVPASTALPNVDSKSFIATASPDDLRSALMAKVREAQELRAHLHERVRVYEAQLDARDARILNLEQRLGTLQSQVQPLRADSRTALRLREQLAEQAATIQQLRAQLAAATPDAGAPDLNAQDAAPSREHAELQRHQGKRIAHLEMELDRQHQRARDDAATIARLTAMLDDVRFQPSSSTPTPYFPAEGQETHTVAAFQAQVDFDDDDNDNDDSDNDSSDDGDEAEQEQLLQRGDERALEPKHSGHHHQHHHHHHHHDQKHHHNRETAAELLQTLAQAGGDALRHAIVGDPASAEAPGRHDSERERELEDEIIRLHSELAKSQAQLRSWRHTDFASGHGGNLHLRPGSKSGHSRSGSITPTALTSSIVDSRVQMVDPDFGTMAQMRVRIIELSKEKDRLHAMMRARPCYLRIVDPAADDVEEDDGASSVVSGSSVVSSTATSSTYQQHEHQQNHHQQGYDDYNDPSLTSGRGRNDSFTSASSAGYSWASAPSNHQQRAPPYEAPSVVLSAGARRNYLTPTRRQRPQAHVPTHASAQHAQQHVSRAPAASNRRVSGGAAYGTSTLSSSTPRRVSQGDGDQLSWTALGFDNVTAASSIAASPSRRHSHYQQQQQQQPTAHQQYNGTTAAAGGGYRRASFYCPDDPTRALDFDM</sequence>
<feature type="region of interest" description="Disordered" evidence="1">
    <location>
        <begin position="666"/>
        <end position="723"/>
    </location>
</feature>
<feature type="region of interest" description="Disordered" evidence="1">
    <location>
        <begin position="254"/>
        <end position="273"/>
    </location>
</feature>
<feature type="compositionally biased region" description="Polar residues" evidence="1">
    <location>
        <begin position="706"/>
        <end position="717"/>
    </location>
</feature>